<dbReference type="Proteomes" id="UP000199474">
    <property type="component" value="Unassembled WGS sequence"/>
</dbReference>
<dbReference type="GO" id="GO:0016020">
    <property type="term" value="C:membrane"/>
    <property type="evidence" value="ECO:0007669"/>
    <property type="project" value="GOC"/>
</dbReference>
<proteinExistence type="predicted"/>
<evidence type="ECO:0000313" key="3">
    <source>
        <dbReference type="EMBL" id="SFD67672.1"/>
    </source>
</evidence>
<dbReference type="GO" id="GO:0004519">
    <property type="term" value="F:endonuclease activity"/>
    <property type="evidence" value="ECO:0007669"/>
    <property type="project" value="UniProtKB-KW"/>
</dbReference>
<evidence type="ECO:0000313" key="4">
    <source>
        <dbReference type="Proteomes" id="UP000199474"/>
    </source>
</evidence>
<dbReference type="AlphaFoldDB" id="A0A1I1UA02"/>
<evidence type="ECO:0000259" key="2">
    <source>
        <dbReference type="Pfam" id="PF03372"/>
    </source>
</evidence>
<feature type="domain" description="Endonuclease/exonuclease/phosphatase" evidence="2">
    <location>
        <begin position="56"/>
        <end position="288"/>
    </location>
</feature>
<sequence length="303" mass="33756">MEEIYLSNKRKKGGFTIKIRLTFLSVLLLLVFSIPSLQADAHNNADDARNVTLKVMTYNIHAGIGSDGSYDLDRIADIIEASEADVIGLQEVDKNWGYRSNFDDQLQRLAEKLDMHAFMAPIYNQDPIFEGEPRRKYGVAVLSKYPIINADNRHITRLSTQGTDPIPAPAPGFAETVINAKGAIFSFYVTHLDYRGDPYVREAQVEDMLTIMPENDNVILTGDMNASPDAPELDPLFNRFNDGWTESGEGIGYTYSASSPSQRIDYILTSEGMRTSNARVIDTLASDHLPVVMDVTLKRGNGR</sequence>
<dbReference type="InterPro" id="IPR005135">
    <property type="entry name" value="Endo/exonuclease/phosphatase"/>
</dbReference>
<dbReference type="SUPFAM" id="SSF56219">
    <property type="entry name" value="DNase I-like"/>
    <property type="match status" value="1"/>
</dbReference>
<keyword evidence="4" id="KW-1185">Reference proteome</keyword>
<dbReference type="GO" id="GO:0004527">
    <property type="term" value="F:exonuclease activity"/>
    <property type="evidence" value="ECO:0007669"/>
    <property type="project" value="UniProtKB-KW"/>
</dbReference>
<feature type="signal peptide" evidence="1">
    <location>
        <begin position="1"/>
        <end position="39"/>
    </location>
</feature>
<keyword evidence="3" id="KW-0378">Hydrolase</keyword>
<accession>A0A1I1UA02</accession>
<keyword evidence="3" id="KW-0255">Endonuclease</keyword>
<gene>
    <name evidence="3" type="ORF">SAMN05216238_103109</name>
</gene>
<feature type="chain" id="PRO_5038621110" evidence="1">
    <location>
        <begin position="40"/>
        <end position="303"/>
    </location>
</feature>
<dbReference type="GO" id="GO:0006506">
    <property type="term" value="P:GPI anchor biosynthetic process"/>
    <property type="evidence" value="ECO:0007669"/>
    <property type="project" value="TreeGrafter"/>
</dbReference>
<dbReference type="InterPro" id="IPR036691">
    <property type="entry name" value="Endo/exonu/phosph_ase_sf"/>
</dbReference>
<dbReference type="InterPro" id="IPR051916">
    <property type="entry name" value="GPI-anchor_lipid_remodeler"/>
</dbReference>
<organism evidence="3 4">
    <name type="scientific">Lentibacillus persicus</name>
    <dbReference type="NCBI Taxonomy" id="640948"/>
    <lineage>
        <taxon>Bacteria</taxon>
        <taxon>Bacillati</taxon>
        <taxon>Bacillota</taxon>
        <taxon>Bacilli</taxon>
        <taxon>Bacillales</taxon>
        <taxon>Bacillaceae</taxon>
        <taxon>Lentibacillus</taxon>
    </lineage>
</organism>
<keyword evidence="3" id="KW-0540">Nuclease</keyword>
<evidence type="ECO:0000256" key="1">
    <source>
        <dbReference type="SAM" id="SignalP"/>
    </source>
</evidence>
<dbReference type="STRING" id="640948.SAMN05216238_103109"/>
<dbReference type="Pfam" id="PF03372">
    <property type="entry name" value="Exo_endo_phos"/>
    <property type="match status" value="1"/>
</dbReference>
<keyword evidence="1" id="KW-0732">Signal</keyword>
<name>A0A1I1UA02_9BACI</name>
<dbReference type="PANTHER" id="PTHR14859">
    <property type="entry name" value="CALCOFLUOR WHITE HYPERSENSITIVE PROTEIN PRECURSOR"/>
    <property type="match status" value="1"/>
</dbReference>
<dbReference type="Gene3D" id="3.60.10.10">
    <property type="entry name" value="Endonuclease/exonuclease/phosphatase"/>
    <property type="match status" value="1"/>
</dbReference>
<keyword evidence="3" id="KW-0269">Exonuclease</keyword>
<reference evidence="4" key="1">
    <citation type="submission" date="2016-10" db="EMBL/GenBank/DDBJ databases">
        <authorList>
            <person name="Varghese N."/>
            <person name="Submissions S."/>
        </authorList>
    </citation>
    <scope>NUCLEOTIDE SEQUENCE [LARGE SCALE GENOMIC DNA]</scope>
    <source>
        <strain evidence="4">DSM 22530</strain>
    </source>
</reference>
<protein>
    <submittedName>
        <fullName evidence="3">Metal-dependent hydrolase, endonuclease/exonuclease/phosphatase family</fullName>
    </submittedName>
</protein>
<dbReference type="EMBL" id="FOMR01000003">
    <property type="protein sequence ID" value="SFD67672.1"/>
    <property type="molecule type" value="Genomic_DNA"/>
</dbReference>
<dbReference type="PANTHER" id="PTHR14859:SF15">
    <property type="entry name" value="ENDONUCLEASE_EXONUCLEASE_PHOSPHATASE DOMAIN-CONTAINING PROTEIN"/>
    <property type="match status" value="1"/>
</dbReference>